<dbReference type="AlphaFoldDB" id="A0AAV6HGV2"/>
<proteinExistence type="predicted"/>
<feature type="compositionally biased region" description="Basic and acidic residues" evidence="1">
    <location>
        <begin position="47"/>
        <end position="65"/>
    </location>
</feature>
<feature type="non-terminal residue" evidence="2">
    <location>
        <position position="1"/>
    </location>
</feature>
<keyword evidence="3" id="KW-1185">Reference proteome</keyword>
<protein>
    <submittedName>
        <fullName evidence="2">Uncharacterized protein</fullName>
    </submittedName>
</protein>
<feature type="region of interest" description="Disordered" evidence="1">
    <location>
        <begin position="43"/>
        <end position="65"/>
    </location>
</feature>
<evidence type="ECO:0000256" key="1">
    <source>
        <dbReference type="SAM" id="MobiDB-lite"/>
    </source>
</evidence>
<gene>
    <name evidence="2" type="ORF">AALO_G00001660</name>
</gene>
<reference evidence="2 3" key="1">
    <citation type="submission" date="2020-10" db="EMBL/GenBank/DDBJ databases">
        <title>Chromosome-scale genome assembly of the Allis shad, Alosa alosa.</title>
        <authorList>
            <person name="Margot Z."/>
            <person name="Christophe K."/>
            <person name="Cabau C."/>
            <person name="Louis A."/>
            <person name="Berthelot C."/>
            <person name="Parey E."/>
            <person name="Roest Crollius H."/>
            <person name="Montfort J."/>
            <person name="Robinson-Rechavi M."/>
            <person name="Bucao C."/>
            <person name="Bouchez O."/>
            <person name="Gislard M."/>
            <person name="Lluch J."/>
            <person name="Milhes M."/>
            <person name="Lampietro C."/>
            <person name="Lopez Roques C."/>
            <person name="Donnadieu C."/>
            <person name="Braasch I."/>
            <person name="Desvignes T."/>
            <person name="Postlethwait J."/>
            <person name="Bobe J."/>
            <person name="Guiguen Y."/>
        </authorList>
    </citation>
    <scope>NUCLEOTIDE SEQUENCE [LARGE SCALE GENOMIC DNA]</scope>
    <source>
        <strain evidence="2">M-15738</strain>
        <tissue evidence="2">Blood</tissue>
    </source>
</reference>
<organism evidence="2 3">
    <name type="scientific">Alosa alosa</name>
    <name type="common">allis shad</name>
    <dbReference type="NCBI Taxonomy" id="278164"/>
    <lineage>
        <taxon>Eukaryota</taxon>
        <taxon>Metazoa</taxon>
        <taxon>Chordata</taxon>
        <taxon>Craniata</taxon>
        <taxon>Vertebrata</taxon>
        <taxon>Euteleostomi</taxon>
        <taxon>Actinopterygii</taxon>
        <taxon>Neopterygii</taxon>
        <taxon>Teleostei</taxon>
        <taxon>Clupei</taxon>
        <taxon>Clupeiformes</taxon>
        <taxon>Clupeoidei</taxon>
        <taxon>Clupeidae</taxon>
        <taxon>Alosa</taxon>
    </lineage>
</organism>
<sequence>VQCIVPGTGSSFSFHPASTAQREANETLAIVANVCIMTEPAKKKRKPLTEDAKKRKRASDRARGSFVEKKHQACLMSL</sequence>
<comment type="caution">
    <text evidence="2">The sequence shown here is derived from an EMBL/GenBank/DDBJ whole genome shotgun (WGS) entry which is preliminary data.</text>
</comment>
<accession>A0AAV6HGV2</accession>
<dbReference type="EMBL" id="JADWDJ010000001">
    <property type="protein sequence ID" value="KAG5285290.1"/>
    <property type="molecule type" value="Genomic_DNA"/>
</dbReference>
<evidence type="ECO:0000313" key="2">
    <source>
        <dbReference type="EMBL" id="KAG5285290.1"/>
    </source>
</evidence>
<evidence type="ECO:0000313" key="3">
    <source>
        <dbReference type="Proteomes" id="UP000823561"/>
    </source>
</evidence>
<name>A0AAV6HGV2_9TELE</name>
<dbReference type="Proteomes" id="UP000823561">
    <property type="component" value="Chromosome 1"/>
</dbReference>